<organism evidence="2 3">
    <name type="scientific">Sandaracinobacteroides saxicola</name>
    <dbReference type="NCBI Taxonomy" id="2759707"/>
    <lineage>
        <taxon>Bacteria</taxon>
        <taxon>Pseudomonadati</taxon>
        <taxon>Pseudomonadota</taxon>
        <taxon>Alphaproteobacteria</taxon>
        <taxon>Sphingomonadales</taxon>
        <taxon>Sphingosinicellaceae</taxon>
        <taxon>Sandaracinobacteroides</taxon>
    </lineage>
</organism>
<dbReference type="Pfam" id="PF13376">
    <property type="entry name" value="OmdA"/>
    <property type="match status" value="1"/>
</dbReference>
<name>A0A7G5IF10_9SPHN</name>
<dbReference type="RefSeq" id="WP_182294798.1">
    <property type="nucleotide sequence ID" value="NZ_CP059851.1"/>
</dbReference>
<proteinExistence type="predicted"/>
<dbReference type="InterPro" id="IPR014922">
    <property type="entry name" value="YdhG-like"/>
</dbReference>
<protein>
    <submittedName>
        <fullName evidence="2">YdeI/OmpD-associated family protein</fullName>
    </submittedName>
</protein>
<reference evidence="2 3" key="1">
    <citation type="submission" date="2020-07" db="EMBL/GenBank/DDBJ databases">
        <title>Complete genome sequence for Sandaracinobacter sp. M6.</title>
        <authorList>
            <person name="Tang Y."/>
            <person name="Liu Q."/>
            <person name="Guo Z."/>
            <person name="Lei P."/>
            <person name="Huang B."/>
        </authorList>
    </citation>
    <scope>NUCLEOTIDE SEQUENCE [LARGE SCALE GENOMIC DNA]</scope>
    <source>
        <strain evidence="2 3">M6</strain>
    </source>
</reference>
<dbReference type="SUPFAM" id="SSF159888">
    <property type="entry name" value="YdhG-like"/>
    <property type="match status" value="1"/>
</dbReference>
<dbReference type="KEGG" id="sand:H3309_11235"/>
<sequence length="208" mass="22242">MAAGSEPQIDPRIDAYIERAAPFAQPILRHIRETLHAALPGLAETIKWGMPFFEHGGKPLANMAAFKGHAAFGFWKREGAAPAGEKDNAMGQFGRLASLADLPPDAEIGALARAAAALIDAGATTAKWPKTRAPAPAMPADLAAALDAMPTARAAFDGFPPSAQREYLDWVTEAKAPTTRARRIEATVSQCAEGKRRYWQNRARAQSA</sequence>
<dbReference type="Pfam" id="PF08818">
    <property type="entry name" value="DUF1801"/>
    <property type="match status" value="1"/>
</dbReference>
<feature type="domain" description="YdhG-like" evidence="1">
    <location>
        <begin position="25"/>
        <end position="115"/>
    </location>
</feature>
<accession>A0A7G5IF10</accession>
<keyword evidence="3" id="KW-1185">Reference proteome</keyword>
<evidence type="ECO:0000313" key="2">
    <source>
        <dbReference type="EMBL" id="QMW21952.1"/>
    </source>
</evidence>
<evidence type="ECO:0000313" key="3">
    <source>
        <dbReference type="Proteomes" id="UP000515292"/>
    </source>
</evidence>
<dbReference type="EMBL" id="CP059851">
    <property type="protein sequence ID" value="QMW21952.1"/>
    <property type="molecule type" value="Genomic_DNA"/>
</dbReference>
<gene>
    <name evidence="2" type="ORF">H3309_11235</name>
</gene>
<dbReference type="Gene3D" id="3.90.1150.200">
    <property type="match status" value="1"/>
</dbReference>
<dbReference type="Proteomes" id="UP000515292">
    <property type="component" value="Chromosome"/>
</dbReference>
<dbReference type="AlphaFoldDB" id="A0A7G5IF10"/>
<evidence type="ECO:0000259" key="1">
    <source>
        <dbReference type="Pfam" id="PF08818"/>
    </source>
</evidence>